<feature type="transmembrane region" description="Helical" evidence="7">
    <location>
        <begin position="73"/>
        <end position="100"/>
    </location>
</feature>
<sequence length="480" mass="51587">MNRKVVAYVLILLGLTLDNLSVSGGITMTASLQERLHTDYATATWVISAYALTLGSFIILIGKIADVVGLHVVYLAGLAVMSVCSLVSALVPSAIALIVIRAVQGLGAAALVPTAMGLTASYFEGAALQLAVRMLMLVLTTSLGIGSVLGGAFSVTPIGYKAFFWFTFGVSTACLAGLCFVIVPVPPHRTVSLKRLDYPGAILLVAGLLLVILGFTEAGTKWHSPKVYIPIPVGGLIVIGVALYELVYLPRSGSKLEVMFPLELGSVQLYVASACGALFHYCGYTIVQLALIQFHEHYDNDSPLIAAVRLLPATVGIVWGSFVWRPWFTARIGERWFVVIDGIFALAMTVWASRFQPGQYWRYELVSLFLFGWTVNAFYQITYSLMITRVPLHLQATASGIFQTFGQVGVALASAVSASIIGERGSINASRNCMYVAIACYGGVALLFCLGGWGKQEEAVSKEADVEQQDQQETVSKEAE</sequence>
<dbReference type="AlphaFoldDB" id="A0A9P8P6S1"/>
<proteinExistence type="predicted"/>
<evidence type="ECO:0000259" key="8">
    <source>
        <dbReference type="PROSITE" id="PS50850"/>
    </source>
</evidence>
<dbReference type="InterPro" id="IPR011701">
    <property type="entry name" value="MFS"/>
</dbReference>
<evidence type="ECO:0000313" key="10">
    <source>
        <dbReference type="Proteomes" id="UP000769157"/>
    </source>
</evidence>
<evidence type="ECO:0000256" key="2">
    <source>
        <dbReference type="ARBA" id="ARBA00022448"/>
    </source>
</evidence>
<accession>A0A9P8P6S1</accession>
<feature type="transmembrane region" description="Helical" evidence="7">
    <location>
        <begin position="162"/>
        <end position="184"/>
    </location>
</feature>
<feature type="transmembrane region" description="Helical" evidence="7">
    <location>
        <begin position="106"/>
        <end position="123"/>
    </location>
</feature>
<dbReference type="Proteomes" id="UP000769157">
    <property type="component" value="Unassembled WGS sequence"/>
</dbReference>
<gene>
    <name evidence="9" type="ORF">OGAPHI_004536</name>
</gene>
<feature type="domain" description="Major facilitator superfamily (MFS) profile" evidence="8">
    <location>
        <begin position="7"/>
        <end position="457"/>
    </location>
</feature>
<feature type="transmembrane region" description="Helical" evidence="7">
    <location>
        <begin position="304"/>
        <end position="324"/>
    </location>
</feature>
<dbReference type="SUPFAM" id="SSF103473">
    <property type="entry name" value="MFS general substrate transporter"/>
    <property type="match status" value="1"/>
</dbReference>
<keyword evidence="10" id="KW-1185">Reference proteome</keyword>
<feature type="transmembrane region" description="Helical" evidence="7">
    <location>
        <begin position="135"/>
        <end position="156"/>
    </location>
</feature>
<feature type="transmembrane region" description="Helical" evidence="7">
    <location>
        <begin position="227"/>
        <end position="248"/>
    </location>
</feature>
<feature type="transmembrane region" description="Helical" evidence="7">
    <location>
        <begin position="336"/>
        <end position="354"/>
    </location>
</feature>
<feature type="transmembrane region" description="Helical" evidence="7">
    <location>
        <begin position="40"/>
        <end position="61"/>
    </location>
</feature>
<evidence type="ECO:0000256" key="7">
    <source>
        <dbReference type="SAM" id="Phobius"/>
    </source>
</evidence>
<dbReference type="RefSeq" id="XP_046061551.1">
    <property type="nucleotide sequence ID" value="XM_046205625.1"/>
</dbReference>
<evidence type="ECO:0000256" key="3">
    <source>
        <dbReference type="ARBA" id="ARBA00022692"/>
    </source>
</evidence>
<dbReference type="PROSITE" id="PS50850">
    <property type="entry name" value="MFS"/>
    <property type="match status" value="1"/>
</dbReference>
<dbReference type="Gene3D" id="1.20.1250.20">
    <property type="entry name" value="MFS general substrate transporter like domains"/>
    <property type="match status" value="1"/>
</dbReference>
<comment type="caution">
    <text evidence="9">The sequence shown here is derived from an EMBL/GenBank/DDBJ whole genome shotgun (WGS) entry which is preliminary data.</text>
</comment>
<keyword evidence="4 7" id="KW-1133">Transmembrane helix</keyword>
<dbReference type="EMBL" id="JAEUBE010000295">
    <property type="protein sequence ID" value="KAH3666347.1"/>
    <property type="molecule type" value="Genomic_DNA"/>
</dbReference>
<feature type="transmembrane region" description="Helical" evidence="7">
    <location>
        <begin position="434"/>
        <end position="453"/>
    </location>
</feature>
<reference evidence="9" key="2">
    <citation type="submission" date="2021-01" db="EMBL/GenBank/DDBJ databases">
        <authorList>
            <person name="Schikora-Tamarit M.A."/>
        </authorList>
    </citation>
    <scope>NUCLEOTIDE SEQUENCE</scope>
    <source>
        <strain evidence="9">CBS6075</strain>
    </source>
</reference>
<dbReference type="GO" id="GO:0022857">
    <property type="term" value="F:transmembrane transporter activity"/>
    <property type="evidence" value="ECO:0007669"/>
    <property type="project" value="InterPro"/>
</dbReference>
<dbReference type="Gene3D" id="1.20.1720.10">
    <property type="entry name" value="Multidrug resistance protein D"/>
    <property type="match status" value="1"/>
</dbReference>
<keyword evidence="2" id="KW-0813">Transport</keyword>
<dbReference type="GeneID" id="70236501"/>
<organism evidence="9 10">
    <name type="scientific">Ogataea philodendri</name>
    <dbReference type="NCBI Taxonomy" id="1378263"/>
    <lineage>
        <taxon>Eukaryota</taxon>
        <taxon>Fungi</taxon>
        <taxon>Dikarya</taxon>
        <taxon>Ascomycota</taxon>
        <taxon>Saccharomycotina</taxon>
        <taxon>Pichiomycetes</taxon>
        <taxon>Pichiales</taxon>
        <taxon>Pichiaceae</taxon>
        <taxon>Ogataea</taxon>
    </lineage>
</organism>
<dbReference type="InterPro" id="IPR020846">
    <property type="entry name" value="MFS_dom"/>
</dbReference>
<dbReference type="InterPro" id="IPR036259">
    <property type="entry name" value="MFS_trans_sf"/>
</dbReference>
<dbReference type="Pfam" id="PF07690">
    <property type="entry name" value="MFS_1"/>
    <property type="match status" value="2"/>
</dbReference>
<dbReference type="GO" id="GO:0016020">
    <property type="term" value="C:membrane"/>
    <property type="evidence" value="ECO:0007669"/>
    <property type="project" value="UniProtKB-SubCell"/>
</dbReference>
<comment type="subcellular location">
    <subcellularLocation>
        <location evidence="1">Membrane</location>
        <topology evidence="1">Multi-pass membrane protein</topology>
    </subcellularLocation>
</comment>
<dbReference type="PANTHER" id="PTHR42718:SF9">
    <property type="entry name" value="MAJOR FACILITATOR SUPERFAMILY MULTIDRUG TRANSPORTER MFSC"/>
    <property type="match status" value="1"/>
</dbReference>
<feature type="transmembrane region" description="Helical" evidence="7">
    <location>
        <begin position="400"/>
        <end position="422"/>
    </location>
</feature>
<name>A0A9P8P6S1_9ASCO</name>
<protein>
    <recommendedName>
        <fullName evidence="8">Major facilitator superfamily (MFS) profile domain-containing protein</fullName>
    </recommendedName>
</protein>
<feature type="transmembrane region" description="Helical" evidence="7">
    <location>
        <begin position="269"/>
        <end position="292"/>
    </location>
</feature>
<evidence type="ECO:0000256" key="4">
    <source>
        <dbReference type="ARBA" id="ARBA00022989"/>
    </source>
</evidence>
<feature type="transmembrane region" description="Helical" evidence="7">
    <location>
        <begin position="360"/>
        <end position="379"/>
    </location>
</feature>
<evidence type="ECO:0000256" key="1">
    <source>
        <dbReference type="ARBA" id="ARBA00004141"/>
    </source>
</evidence>
<keyword evidence="5 7" id="KW-0472">Membrane</keyword>
<reference evidence="9" key="1">
    <citation type="journal article" date="2021" name="Open Biol.">
        <title>Shared evolutionary footprints suggest mitochondrial oxidative damage underlies multiple complex I losses in fungi.</title>
        <authorList>
            <person name="Schikora-Tamarit M.A."/>
            <person name="Marcet-Houben M."/>
            <person name="Nosek J."/>
            <person name="Gabaldon T."/>
        </authorList>
    </citation>
    <scope>NUCLEOTIDE SEQUENCE</scope>
    <source>
        <strain evidence="9">CBS6075</strain>
    </source>
</reference>
<evidence type="ECO:0000256" key="6">
    <source>
        <dbReference type="SAM" id="MobiDB-lite"/>
    </source>
</evidence>
<feature type="region of interest" description="Disordered" evidence="6">
    <location>
        <begin position="461"/>
        <end position="480"/>
    </location>
</feature>
<evidence type="ECO:0000256" key="5">
    <source>
        <dbReference type="ARBA" id="ARBA00023136"/>
    </source>
</evidence>
<keyword evidence="3 7" id="KW-0812">Transmembrane</keyword>
<dbReference type="OrthoDB" id="440755at2759"/>
<dbReference type="PANTHER" id="PTHR42718">
    <property type="entry name" value="MAJOR FACILITATOR SUPERFAMILY MULTIDRUG TRANSPORTER MFSC"/>
    <property type="match status" value="1"/>
</dbReference>
<evidence type="ECO:0000313" key="9">
    <source>
        <dbReference type="EMBL" id="KAH3666347.1"/>
    </source>
</evidence>
<feature type="transmembrane region" description="Helical" evidence="7">
    <location>
        <begin position="196"/>
        <end position="215"/>
    </location>
</feature>